<dbReference type="AlphaFoldDB" id="A0A0U4WNG6"/>
<dbReference type="EMBL" id="CP013987">
    <property type="protein sequence ID" value="ALZ86076.1"/>
    <property type="molecule type" value="Genomic_DNA"/>
</dbReference>
<reference evidence="1 2" key="1">
    <citation type="submission" date="2016-01" db="EMBL/GenBank/DDBJ databases">
        <title>Annotation of Pseudomonas oryzihabitans USDA-ARS-USMARC-56511.</title>
        <authorList>
            <person name="Harhay G.P."/>
            <person name="Harhay D.M."/>
            <person name="Smith T.P.L."/>
            <person name="Bono J.L."/>
            <person name="Heaton M.P."/>
            <person name="Clawson M.L."/>
            <person name="Chitko-Mckown C.G."/>
            <person name="Capik S.F."/>
            <person name="DeDonder K.D."/>
            <person name="Apley M.D."/>
            <person name="Lubbers B.V."/>
            <person name="White B.J."/>
            <person name="Larson R.L."/>
        </authorList>
    </citation>
    <scope>NUCLEOTIDE SEQUENCE [LARGE SCALE GENOMIC DNA]</scope>
    <source>
        <strain evidence="1 2">USDA-ARS-USMARC-56511</strain>
    </source>
</reference>
<name>A0A0U4WNG6_9PSED</name>
<accession>A0A0U4WNG6</accession>
<evidence type="ECO:0000313" key="2">
    <source>
        <dbReference type="Proteomes" id="UP000064137"/>
    </source>
</evidence>
<organism evidence="1 2">
    <name type="scientific">Pseudomonas oryzihabitans</name>
    <dbReference type="NCBI Taxonomy" id="47885"/>
    <lineage>
        <taxon>Bacteria</taxon>
        <taxon>Pseudomonadati</taxon>
        <taxon>Pseudomonadota</taxon>
        <taxon>Gammaproteobacteria</taxon>
        <taxon>Pseudomonadales</taxon>
        <taxon>Pseudomonadaceae</taxon>
        <taxon>Pseudomonas</taxon>
    </lineage>
</organism>
<proteinExistence type="predicted"/>
<evidence type="ECO:0000313" key="1">
    <source>
        <dbReference type="EMBL" id="ALZ86076.1"/>
    </source>
</evidence>
<gene>
    <name evidence="1" type="ORF">APT59_18405</name>
</gene>
<dbReference type="Proteomes" id="UP000064137">
    <property type="component" value="Chromosome"/>
</dbReference>
<protein>
    <submittedName>
        <fullName evidence="1">Uncharacterized protein</fullName>
    </submittedName>
</protein>
<dbReference type="OrthoDB" id="9157529at2"/>
<sequence>MKAFEAGSFSDVANTPLATTLWQFLHRDTSIACLETSTYLQRPAIEGLQPRLLAEFGDEIKADRIKQMTGRMVKQVMESLGYHLEQPDIDIQNKDLYKTAARYAKSGETA</sequence>
<dbReference type="KEGG" id="por:APT59_18405"/>
<dbReference type="RefSeq" id="WP_059316183.1">
    <property type="nucleotide sequence ID" value="NZ_CP013987.1"/>
</dbReference>